<sequence>MIVFLASTLPPPKSATAPKPMAPELSTTIASSGDILGATELRGPVNYKYNDLKAGTKNFSAENKLGEGGQLAANYTTSRGGTLKHQPSSSITTPDEVVLCLTQSNPHQSNPHQSRHL</sequence>
<dbReference type="Proteomes" id="UP000053144">
    <property type="component" value="Chromosome 3"/>
</dbReference>
<evidence type="ECO:0000256" key="1">
    <source>
        <dbReference type="SAM" id="MobiDB-lite"/>
    </source>
</evidence>
<feature type="region of interest" description="Disordered" evidence="1">
    <location>
        <begin position="6"/>
        <end position="25"/>
    </location>
</feature>
<evidence type="ECO:0000313" key="3">
    <source>
        <dbReference type="Proteomes" id="UP000053144"/>
    </source>
</evidence>
<reference evidence="3" key="1">
    <citation type="journal article" date="2015" name="Proc. Natl. Acad. Sci. U.S.A.">
        <title>Genome sequencing of adzuki bean (Vigna angularis) provides insight into high starch and low fat accumulation and domestication.</title>
        <authorList>
            <person name="Yang K."/>
            <person name="Tian Z."/>
            <person name="Chen C."/>
            <person name="Luo L."/>
            <person name="Zhao B."/>
            <person name="Wang Z."/>
            <person name="Yu L."/>
            <person name="Li Y."/>
            <person name="Sun Y."/>
            <person name="Li W."/>
            <person name="Chen Y."/>
            <person name="Li Y."/>
            <person name="Zhang Y."/>
            <person name="Ai D."/>
            <person name="Zhao J."/>
            <person name="Shang C."/>
            <person name="Ma Y."/>
            <person name="Wu B."/>
            <person name="Wang M."/>
            <person name="Gao L."/>
            <person name="Sun D."/>
            <person name="Zhang P."/>
            <person name="Guo F."/>
            <person name="Wang W."/>
            <person name="Li Y."/>
            <person name="Wang J."/>
            <person name="Varshney R.K."/>
            <person name="Wang J."/>
            <person name="Ling H.Q."/>
            <person name="Wan P."/>
        </authorList>
    </citation>
    <scope>NUCLEOTIDE SEQUENCE</scope>
    <source>
        <strain evidence="3">cv. Jingnong 6</strain>
    </source>
</reference>
<evidence type="ECO:0000313" key="2">
    <source>
        <dbReference type="EMBL" id="KOM37403.1"/>
    </source>
</evidence>
<dbReference type="EMBL" id="CM003373">
    <property type="protein sequence ID" value="KOM37403.1"/>
    <property type="molecule type" value="Genomic_DNA"/>
</dbReference>
<accession>A0A0L9U3K2</accession>
<organism evidence="2 3">
    <name type="scientific">Phaseolus angularis</name>
    <name type="common">Azuki bean</name>
    <name type="synonym">Vigna angularis</name>
    <dbReference type="NCBI Taxonomy" id="3914"/>
    <lineage>
        <taxon>Eukaryota</taxon>
        <taxon>Viridiplantae</taxon>
        <taxon>Streptophyta</taxon>
        <taxon>Embryophyta</taxon>
        <taxon>Tracheophyta</taxon>
        <taxon>Spermatophyta</taxon>
        <taxon>Magnoliopsida</taxon>
        <taxon>eudicotyledons</taxon>
        <taxon>Gunneridae</taxon>
        <taxon>Pentapetalae</taxon>
        <taxon>rosids</taxon>
        <taxon>fabids</taxon>
        <taxon>Fabales</taxon>
        <taxon>Fabaceae</taxon>
        <taxon>Papilionoideae</taxon>
        <taxon>50 kb inversion clade</taxon>
        <taxon>NPAAA clade</taxon>
        <taxon>indigoferoid/millettioid clade</taxon>
        <taxon>Phaseoleae</taxon>
        <taxon>Vigna</taxon>
    </lineage>
</organism>
<proteinExistence type="predicted"/>
<name>A0A0L9U3K2_PHAAN</name>
<protein>
    <submittedName>
        <fullName evidence="2">Uncharacterized protein</fullName>
    </submittedName>
</protein>
<gene>
    <name evidence="2" type="ORF">LR48_Vigan03g078500</name>
</gene>
<dbReference type="Gramene" id="KOM37403">
    <property type="protein sequence ID" value="KOM37403"/>
    <property type="gene ID" value="LR48_Vigan03g078500"/>
</dbReference>
<dbReference type="AlphaFoldDB" id="A0A0L9U3K2"/>